<reference evidence="1" key="1">
    <citation type="journal article" date="2023" name="Mol. Phylogenet. Evol.">
        <title>Genome-scale phylogeny and comparative genomics of the fungal order Sordariales.</title>
        <authorList>
            <person name="Hensen N."/>
            <person name="Bonometti L."/>
            <person name="Westerberg I."/>
            <person name="Brannstrom I.O."/>
            <person name="Guillou S."/>
            <person name="Cros-Aarteil S."/>
            <person name="Calhoun S."/>
            <person name="Haridas S."/>
            <person name="Kuo A."/>
            <person name="Mondo S."/>
            <person name="Pangilinan J."/>
            <person name="Riley R."/>
            <person name="LaButti K."/>
            <person name="Andreopoulos B."/>
            <person name="Lipzen A."/>
            <person name="Chen C."/>
            <person name="Yan M."/>
            <person name="Daum C."/>
            <person name="Ng V."/>
            <person name="Clum A."/>
            <person name="Steindorff A."/>
            <person name="Ohm R.A."/>
            <person name="Martin F."/>
            <person name="Silar P."/>
            <person name="Natvig D.O."/>
            <person name="Lalanne C."/>
            <person name="Gautier V."/>
            <person name="Ament-Velasquez S.L."/>
            <person name="Kruys A."/>
            <person name="Hutchinson M.I."/>
            <person name="Powell A.J."/>
            <person name="Barry K."/>
            <person name="Miller A.N."/>
            <person name="Grigoriev I.V."/>
            <person name="Debuchy R."/>
            <person name="Gladieux P."/>
            <person name="Hiltunen Thoren M."/>
            <person name="Johannesson H."/>
        </authorList>
    </citation>
    <scope>NUCLEOTIDE SEQUENCE</scope>
    <source>
        <strain evidence="1">CBS 141.50</strain>
    </source>
</reference>
<dbReference type="Proteomes" id="UP001302676">
    <property type="component" value="Unassembled WGS sequence"/>
</dbReference>
<gene>
    <name evidence="1" type="ORF">C8A04DRAFT_27048</name>
</gene>
<accession>A0AAN6V5K5</accession>
<comment type="caution">
    <text evidence="1">The sequence shown here is derived from an EMBL/GenBank/DDBJ whole genome shotgun (WGS) entry which is preliminary data.</text>
</comment>
<name>A0AAN6V5K5_9PEZI</name>
<dbReference type="RefSeq" id="XP_062638659.1">
    <property type="nucleotide sequence ID" value="XM_062780151.1"/>
</dbReference>
<dbReference type="AlphaFoldDB" id="A0AAN6V5K5"/>
<dbReference type="GeneID" id="87816764"/>
<organism evidence="1 2">
    <name type="scientific">Dichotomopilus funicola</name>
    <dbReference type="NCBI Taxonomy" id="1934379"/>
    <lineage>
        <taxon>Eukaryota</taxon>
        <taxon>Fungi</taxon>
        <taxon>Dikarya</taxon>
        <taxon>Ascomycota</taxon>
        <taxon>Pezizomycotina</taxon>
        <taxon>Sordariomycetes</taxon>
        <taxon>Sordariomycetidae</taxon>
        <taxon>Sordariales</taxon>
        <taxon>Chaetomiaceae</taxon>
        <taxon>Dichotomopilus</taxon>
    </lineage>
</organism>
<proteinExistence type="predicted"/>
<reference evidence="1" key="2">
    <citation type="submission" date="2023-05" db="EMBL/GenBank/DDBJ databases">
        <authorList>
            <consortium name="Lawrence Berkeley National Laboratory"/>
            <person name="Steindorff A."/>
            <person name="Hensen N."/>
            <person name="Bonometti L."/>
            <person name="Westerberg I."/>
            <person name="Brannstrom I.O."/>
            <person name="Guillou S."/>
            <person name="Cros-Aarteil S."/>
            <person name="Calhoun S."/>
            <person name="Haridas S."/>
            <person name="Kuo A."/>
            <person name="Mondo S."/>
            <person name="Pangilinan J."/>
            <person name="Riley R."/>
            <person name="Labutti K."/>
            <person name="Andreopoulos B."/>
            <person name="Lipzen A."/>
            <person name="Chen C."/>
            <person name="Yanf M."/>
            <person name="Daum C."/>
            <person name="Ng V."/>
            <person name="Clum A."/>
            <person name="Ohm R."/>
            <person name="Martin F."/>
            <person name="Silar P."/>
            <person name="Natvig D."/>
            <person name="Lalanne C."/>
            <person name="Gautier V."/>
            <person name="Ament-Velasquez S.L."/>
            <person name="Kruys A."/>
            <person name="Hutchinson M.I."/>
            <person name="Powell A.J."/>
            <person name="Barry K."/>
            <person name="Miller A.N."/>
            <person name="Grigoriev I.V."/>
            <person name="Debuchy R."/>
            <person name="Gladieux P."/>
            <person name="Thoren M.H."/>
            <person name="Johannesson H."/>
        </authorList>
    </citation>
    <scope>NUCLEOTIDE SEQUENCE</scope>
    <source>
        <strain evidence="1">CBS 141.50</strain>
    </source>
</reference>
<evidence type="ECO:0000313" key="2">
    <source>
        <dbReference type="Proteomes" id="UP001302676"/>
    </source>
</evidence>
<protein>
    <submittedName>
        <fullName evidence="1">Uncharacterized protein</fullName>
    </submittedName>
</protein>
<evidence type="ECO:0000313" key="1">
    <source>
        <dbReference type="EMBL" id="KAK4145288.1"/>
    </source>
</evidence>
<dbReference type="EMBL" id="MU853570">
    <property type="protein sequence ID" value="KAK4145288.1"/>
    <property type="molecule type" value="Genomic_DNA"/>
</dbReference>
<sequence>MAALRIRTPTLQTLLTTRAIPTIPRRAFHPQPFNNTFSTTHIARNTSTSTNANANANANANGTSTFSLKTLVPNPRTRQAVIAGLVLMTGVETYMFVQYWPRIKGWVGFGEGRKQ</sequence>
<keyword evidence="2" id="KW-1185">Reference proteome</keyword>